<sequence length="290" mass="32915">MQKWIFLATLITGWLLWSCNDIEKKTISNEEAVTLLTESVTAYDLFSSIQDEAFQRGDVVENSLKSATKQNDTYPRLKVEPSDLTTWPKTITINYGSEEIEGIDQRMRKGSIIINANNFASVPNASWEITFDEYYQDGYKIEGTQTIQNKGLNSSNHPEYSCKVEDGAITSPDGKQFRFEQQTIREWISGYDTHLVLSGDTEDFCDDEYLISGSHSGISSHGYLYEMSTKQDLHINVCCRWIMEGILSVTLPDNDLNCQINYRPSSETGDLCNNQAVFTIFEEQTPITLP</sequence>
<gene>
    <name evidence="1" type="ORF">D1614_03860</name>
</gene>
<dbReference type="AlphaFoldDB" id="A0A399T225"/>
<dbReference type="OrthoDB" id="1114031at2"/>
<reference evidence="1 2" key="1">
    <citation type="submission" date="2018-08" db="EMBL/GenBank/DDBJ databases">
        <title>Pallidiluteibacterium maritimus gen. nov., sp. nov., isolated from coastal sediment.</title>
        <authorList>
            <person name="Zhou L.Y."/>
        </authorList>
    </citation>
    <scope>NUCLEOTIDE SEQUENCE [LARGE SCALE GENOMIC DNA]</scope>
    <source>
        <strain evidence="1 2">XSD2</strain>
    </source>
</reference>
<dbReference type="Proteomes" id="UP000265926">
    <property type="component" value="Unassembled WGS sequence"/>
</dbReference>
<accession>A0A399T225</accession>
<evidence type="ECO:0000313" key="1">
    <source>
        <dbReference type="EMBL" id="RIJ49888.1"/>
    </source>
</evidence>
<name>A0A399T225_9BACT</name>
<evidence type="ECO:0000313" key="2">
    <source>
        <dbReference type="Proteomes" id="UP000265926"/>
    </source>
</evidence>
<comment type="caution">
    <text evidence="1">The sequence shown here is derived from an EMBL/GenBank/DDBJ whole genome shotgun (WGS) entry which is preliminary data.</text>
</comment>
<keyword evidence="2" id="KW-1185">Reference proteome</keyword>
<dbReference type="EMBL" id="QWGR01000002">
    <property type="protein sequence ID" value="RIJ49888.1"/>
    <property type="molecule type" value="Genomic_DNA"/>
</dbReference>
<organism evidence="1 2">
    <name type="scientific">Maribellus luteus</name>
    <dbReference type="NCBI Taxonomy" id="2305463"/>
    <lineage>
        <taxon>Bacteria</taxon>
        <taxon>Pseudomonadati</taxon>
        <taxon>Bacteroidota</taxon>
        <taxon>Bacteroidia</taxon>
        <taxon>Marinilabiliales</taxon>
        <taxon>Prolixibacteraceae</taxon>
        <taxon>Maribellus</taxon>
    </lineage>
</organism>
<proteinExistence type="predicted"/>
<protein>
    <submittedName>
        <fullName evidence="1">Uncharacterized protein</fullName>
    </submittedName>
</protein>
<dbReference type="RefSeq" id="WP_119436576.1">
    <property type="nucleotide sequence ID" value="NZ_QWGR01000002.1"/>
</dbReference>